<dbReference type="Proteomes" id="UP001307889">
    <property type="component" value="Chromosome 12"/>
</dbReference>
<name>A0ABN7B8I7_9HEMI</name>
<gene>
    <name evidence="1" type="ORF">NTJ_13503</name>
</gene>
<dbReference type="EMBL" id="AP028920">
    <property type="protein sequence ID" value="BET00687.1"/>
    <property type="molecule type" value="Genomic_DNA"/>
</dbReference>
<keyword evidence="2" id="KW-1185">Reference proteome</keyword>
<evidence type="ECO:0000313" key="1">
    <source>
        <dbReference type="EMBL" id="BET00687.1"/>
    </source>
</evidence>
<evidence type="ECO:0000313" key="2">
    <source>
        <dbReference type="Proteomes" id="UP001307889"/>
    </source>
</evidence>
<reference evidence="1 2" key="1">
    <citation type="submission" date="2023-09" db="EMBL/GenBank/DDBJ databases">
        <title>Nesidiocoris tenuis whole genome shotgun sequence.</title>
        <authorList>
            <person name="Shibata T."/>
            <person name="Shimoda M."/>
            <person name="Kobayashi T."/>
            <person name="Uehara T."/>
        </authorList>
    </citation>
    <scope>NUCLEOTIDE SEQUENCE [LARGE SCALE GENOMIC DNA]</scope>
    <source>
        <strain evidence="1 2">Japan</strain>
    </source>
</reference>
<sequence>MVQVGDEVKRQCWQVRKRDRTLCVSLEGRQPLLPLCCFRLQSGPPLQLPHPSGAEPNLGCSCVVTSGNHLIKITSGQNRLLFPTVDSDGLNGKPLLLLRLDLRPIEIPPLNQRHSPFHVSSVVFNCEPATSEHTD</sequence>
<proteinExistence type="predicted"/>
<accession>A0ABN7B8I7</accession>
<evidence type="ECO:0008006" key="3">
    <source>
        <dbReference type="Google" id="ProtNLM"/>
    </source>
</evidence>
<protein>
    <recommendedName>
        <fullName evidence="3">Anaphase-promoting complex subunit 1</fullName>
    </recommendedName>
</protein>
<organism evidence="1 2">
    <name type="scientific">Nesidiocoris tenuis</name>
    <dbReference type="NCBI Taxonomy" id="355587"/>
    <lineage>
        <taxon>Eukaryota</taxon>
        <taxon>Metazoa</taxon>
        <taxon>Ecdysozoa</taxon>
        <taxon>Arthropoda</taxon>
        <taxon>Hexapoda</taxon>
        <taxon>Insecta</taxon>
        <taxon>Pterygota</taxon>
        <taxon>Neoptera</taxon>
        <taxon>Paraneoptera</taxon>
        <taxon>Hemiptera</taxon>
        <taxon>Heteroptera</taxon>
        <taxon>Panheteroptera</taxon>
        <taxon>Cimicomorpha</taxon>
        <taxon>Miridae</taxon>
        <taxon>Dicyphina</taxon>
        <taxon>Nesidiocoris</taxon>
    </lineage>
</organism>